<keyword evidence="1" id="KW-1133">Transmembrane helix</keyword>
<organism evidence="2 3">
    <name type="scientific">Anopheles maculatus</name>
    <dbReference type="NCBI Taxonomy" id="74869"/>
    <lineage>
        <taxon>Eukaryota</taxon>
        <taxon>Metazoa</taxon>
        <taxon>Ecdysozoa</taxon>
        <taxon>Arthropoda</taxon>
        <taxon>Hexapoda</taxon>
        <taxon>Insecta</taxon>
        <taxon>Pterygota</taxon>
        <taxon>Neoptera</taxon>
        <taxon>Endopterygota</taxon>
        <taxon>Diptera</taxon>
        <taxon>Nematocera</taxon>
        <taxon>Culicoidea</taxon>
        <taxon>Culicidae</taxon>
        <taxon>Anophelinae</taxon>
        <taxon>Anopheles</taxon>
        <taxon>Anopheles maculatus group</taxon>
    </lineage>
</organism>
<name>A0A182TCH3_9DIPT</name>
<reference evidence="3" key="1">
    <citation type="submission" date="2013-09" db="EMBL/GenBank/DDBJ databases">
        <title>The Genome Sequence of Anopheles maculatus species B.</title>
        <authorList>
            <consortium name="The Broad Institute Genomics Platform"/>
            <person name="Neafsey D.E."/>
            <person name="Besansky N."/>
            <person name="Howell P."/>
            <person name="Walton C."/>
            <person name="Young S.K."/>
            <person name="Zeng Q."/>
            <person name="Gargeya S."/>
            <person name="Fitzgerald M."/>
            <person name="Haas B."/>
            <person name="Abouelleil A."/>
            <person name="Allen A.W."/>
            <person name="Alvarado L."/>
            <person name="Arachchi H.M."/>
            <person name="Berlin A.M."/>
            <person name="Chapman S.B."/>
            <person name="Gainer-Dewar J."/>
            <person name="Goldberg J."/>
            <person name="Griggs A."/>
            <person name="Gujja S."/>
            <person name="Hansen M."/>
            <person name="Howarth C."/>
            <person name="Imamovic A."/>
            <person name="Ireland A."/>
            <person name="Larimer J."/>
            <person name="McCowan C."/>
            <person name="Murphy C."/>
            <person name="Pearson M."/>
            <person name="Poon T.W."/>
            <person name="Priest M."/>
            <person name="Roberts A."/>
            <person name="Saif S."/>
            <person name="Shea T."/>
            <person name="Sisk P."/>
            <person name="Sykes S."/>
            <person name="Wortman J."/>
            <person name="Nusbaum C."/>
            <person name="Birren B."/>
        </authorList>
    </citation>
    <scope>NUCLEOTIDE SEQUENCE [LARGE SCALE GENOMIC DNA]</scope>
    <source>
        <strain evidence="3">maculatus3</strain>
    </source>
</reference>
<keyword evidence="1" id="KW-0812">Transmembrane</keyword>
<feature type="transmembrane region" description="Helical" evidence="1">
    <location>
        <begin position="49"/>
        <end position="72"/>
    </location>
</feature>
<keyword evidence="3" id="KW-1185">Reference proteome</keyword>
<dbReference type="AlphaFoldDB" id="A0A182TCH3"/>
<reference evidence="2" key="2">
    <citation type="submission" date="2020-05" db="UniProtKB">
        <authorList>
            <consortium name="EnsemblMetazoa"/>
        </authorList>
    </citation>
    <scope>IDENTIFICATION</scope>
    <source>
        <strain evidence="2">maculatus3</strain>
    </source>
</reference>
<feature type="transmembrane region" description="Helical" evidence="1">
    <location>
        <begin position="79"/>
        <end position="99"/>
    </location>
</feature>
<protein>
    <submittedName>
        <fullName evidence="2">Uncharacterized protein</fullName>
    </submittedName>
</protein>
<evidence type="ECO:0000256" key="1">
    <source>
        <dbReference type="SAM" id="Phobius"/>
    </source>
</evidence>
<dbReference type="EnsemblMetazoa" id="AMAM024096-RA">
    <property type="protein sequence ID" value="AMAM024096-PA"/>
    <property type="gene ID" value="AMAM024096"/>
</dbReference>
<proteinExistence type="predicted"/>
<evidence type="ECO:0000313" key="2">
    <source>
        <dbReference type="EnsemblMetazoa" id="AMAM024096-PA"/>
    </source>
</evidence>
<evidence type="ECO:0000313" key="3">
    <source>
        <dbReference type="Proteomes" id="UP000075901"/>
    </source>
</evidence>
<dbReference type="VEuPathDB" id="VectorBase:AMAM024096"/>
<sequence>MRKRRTEILAPFRAQERFECMRQVFSLILHALGVDKSIADTYYTLSTPLSLLLLLILLFTSSCGMAMLYVFWYSFGSSVVRSLIVILFRLLDFVVNLTVCRFAI</sequence>
<accession>A0A182TCH3</accession>
<dbReference type="Proteomes" id="UP000075901">
    <property type="component" value="Unassembled WGS sequence"/>
</dbReference>
<keyword evidence="1" id="KW-0472">Membrane</keyword>